<dbReference type="AlphaFoldDB" id="A0A1X2G8J2"/>
<keyword evidence="2" id="KW-1185">Reference proteome</keyword>
<evidence type="ECO:0000313" key="2">
    <source>
        <dbReference type="Proteomes" id="UP000242146"/>
    </source>
</evidence>
<evidence type="ECO:0000313" key="1">
    <source>
        <dbReference type="EMBL" id="ORX47734.1"/>
    </source>
</evidence>
<proteinExistence type="predicted"/>
<gene>
    <name evidence="1" type="ORF">DM01DRAFT_264589</name>
</gene>
<protein>
    <submittedName>
        <fullName evidence="1">Uncharacterized protein</fullName>
    </submittedName>
</protein>
<reference evidence="1 2" key="1">
    <citation type="submission" date="2016-07" db="EMBL/GenBank/DDBJ databases">
        <title>Pervasive Adenine N6-methylation of Active Genes in Fungi.</title>
        <authorList>
            <consortium name="DOE Joint Genome Institute"/>
            <person name="Mondo S.J."/>
            <person name="Dannebaum R.O."/>
            <person name="Kuo R.C."/>
            <person name="Labutti K."/>
            <person name="Haridas S."/>
            <person name="Kuo A."/>
            <person name="Salamov A."/>
            <person name="Ahrendt S.R."/>
            <person name="Lipzen A."/>
            <person name="Sullivan W."/>
            <person name="Andreopoulos W.B."/>
            <person name="Clum A."/>
            <person name="Lindquist E."/>
            <person name="Daum C."/>
            <person name="Ramamoorthy G.K."/>
            <person name="Gryganskyi A."/>
            <person name="Culley D."/>
            <person name="Magnuson J.K."/>
            <person name="James T.Y."/>
            <person name="O'Malley M.A."/>
            <person name="Stajich J.E."/>
            <person name="Spatafora J.W."/>
            <person name="Visel A."/>
            <person name="Grigoriev I.V."/>
        </authorList>
    </citation>
    <scope>NUCLEOTIDE SEQUENCE [LARGE SCALE GENOMIC DNA]</scope>
    <source>
        <strain evidence="1 2">NRRL 3301</strain>
    </source>
</reference>
<sequence length="225" mass="25633">MSSLASLIANVKSNTAGNSLVKKNLAVTKKRQAARYFDPAGKTTKKAKSPQVIVFDGSALTKRPTMESKAAKKAFLRSKNETLDAYTLGTPDTFYLSENLRKDKELQQLLATSRLLEEYQVDEMSGKERRKHMFGKMEELGMKVNPAAKLGDAYSSFYTPRAPRKKRGRWICIWAWPVRRRNDNTRSYKKQRTWACTINRCVIFMSTPRKKNASETLVSPLAWVV</sequence>
<organism evidence="1 2">
    <name type="scientific">Hesseltinella vesiculosa</name>
    <dbReference type="NCBI Taxonomy" id="101127"/>
    <lineage>
        <taxon>Eukaryota</taxon>
        <taxon>Fungi</taxon>
        <taxon>Fungi incertae sedis</taxon>
        <taxon>Mucoromycota</taxon>
        <taxon>Mucoromycotina</taxon>
        <taxon>Mucoromycetes</taxon>
        <taxon>Mucorales</taxon>
        <taxon>Cunninghamellaceae</taxon>
        <taxon>Hesseltinella</taxon>
    </lineage>
</organism>
<dbReference type="Proteomes" id="UP000242146">
    <property type="component" value="Unassembled WGS sequence"/>
</dbReference>
<dbReference type="OrthoDB" id="5556956at2759"/>
<name>A0A1X2G8J2_9FUNG</name>
<dbReference type="EMBL" id="MCGT01000032">
    <property type="protein sequence ID" value="ORX47734.1"/>
    <property type="molecule type" value="Genomic_DNA"/>
</dbReference>
<dbReference type="STRING" id="101127.A0A1X2G8J2"/>
<accession>A0A1X2G8J2</accession>
<comment type="caution">
    <text evidence="1">The sequence shown here is derived from an EMBL/GenBank/DDBJ whole genome shotgun (WGS) entry which is preliminary data.</text>
</comment>